<evidence type="ECO:0000313" key="1">
    <source>
        <dbReference type="EMBL" id="CAJ0583212.1"/>
    </source>
</evidence>
<evidence type="ECO:0000313" key="2">
    <source>
        <dbReference type="Proteomes" id="UP001177023"/>
    </source>
</evidence>
<sequence length="76" mass="9335">MWIRLLTWLTLLLMCLPVNGFHYQARLEKRRIGLRLPNILHIKPLPHHEMEKRRIGLRLPNIIYLRPDQEKKSIFW</sequence>
<dbReference type="Proteomes" id="UP001177023">
    <property type="component" value="Unassembled WGS sequence"/>
</dbReference>
<dbReference type="AlphaFoldDB" id="A0AA36D9I8"/>
<comment type="caution">
    <text evidence="1">The sequence shown here is derived from an EMBL/GenBank/DDBJ whole genome shotgun (WGS) entry which is preliminary data.</text>
</comment>
<organism evidence="1 2">
    <name type="scientific">Mesorhabditis spiculigera</name>
    <dbReference type="NCBI Taxonomy" id="96644"/>
    <lineage>
        <taxon>Eukaryota</taxon>
        <taxon>Metazoa</taxon>
        <taxon>Ecdysozoa</taxon>
        <taxon>Nematoda</taxon>
        <taxon>Chromadorea</taxon>
        <taxon>Rhabditida</taxon>
        <taxon>Rhabditina</taxon>
        <taxon>Rhabditomorpha</taxon>
        <taxon>Rhabditoidea</taxon>
        <taxon>Rhabditidae</taxon>
        <taxon>Mesorhabditinae</taxon>
        <taxon>Mesorhabditis</taxon>
    </lineage>
</organism>
<accession>A0AA36D9I8</accession>
<keyword evidence="2" id="KW-1185">Reference proteome</keyword>
<dbReference type="EMBL" id="CATQJA010002665">
    <property type="protein sequence ID" value="CAJ0583212.1"/>
    <property type="molecule type" value="Genomic_DNA"/>
</dbReference>
<gene>
    <name evidence="1" type="ORF">MSPICULIGERA_LOCUS21304</name>
</gene>
<proteinExistence type="predicted"/>
<reference evidence="1" key="1">
    <citation type="submission" date="2023-06" db="EMBL/GenBank/DDBJ databases">
        <authorList>
            <person name="Delattre M."/>
        </authorList>
    </citation>
    <scope>NUCLEOTIDE SEQUENCE</scope>
    <source>
        <strain evidence="1">AF72</strain>
    </source>
</reference>
<feature type="non-terminal residue" evidence="1">
    <location>
        <position position="1"/>
    </location>
</feature>
<name>A0AA36D9I8_9BILA</name>
<protein>
    <submittedName>
        <fullName evidence="1">Uncharacterized protein</fullName>
    </submittedName>
</protein>